<keyword evidence="1" id="KW-0175">Coiled coil</keyword>
<accession>A0A1H9NN36</accession>
<evidence type="ECO:0000313" key="2">
    <source>
        <dbReference type="EMBL" id="SER37055.1"/>
    </source>
</evidence>
<dbReference type="Gene3D" id="1.10.287.1490">
    <property type="match status" value="1"/>
</dbReference>
<protein>
    <submittedName>
        <fullName evidence="2">Uncharacterized protein</fullName>
    </submittedName>
</protein>
<dbReference type="EMBL" id="FOGD01000007">
    <property type="protein sequence ID" value="SER37055.1"/>
    <property type="molecule type" value="Genomic_DNA"/>
</dbReference>
<gene>
    <name evidence="2" type="ORF">SAMN02982919_02269</name>
</gene>
<dbReference type="RefSeq" id="WP_143059649.1">
    <property type="nucleotide sequence ID" value="NZ_FOGD01000007.1"/>
</dbReference>
<sequence length="359" mass="40995">MRSALYLPGMNAEVSRANLMNYSPAILQAFQKPAMIDMFAVLEDEGQDRQQLIMQHAMAVIQHYQTLNISAMQMCVHLYLCREEFKASGETGWEQFCTTNFESYGLSQSNIRHSIRAGRSLLSMIQRIESTGEKMPDLRLLSRSALLVLADAPPDLQDRMVVEMASTKAKAAEDETQNKGPTAEELRRRLGELETEVKEQKQQIDSKDNALRRMNQAIDARETELSAEKEKFKRLMQKQTTPAEHVVYKLPDGIKNQMDTKERLEDEIAYRLREIARLEEDAQRLKTEKAQYEAEMAAKRQVKDVLESLNEDIQAMMTKYTDALMQKLSSTDPEYATPLLVSAAQRLRILANQLSPSLV</sequence>
<dbReference type="Proteomes" id="UP000199766">
    <property type="component" value="Unassembled WGS sequence"/>
</dbReference>
<reference evidence="2 3" key="1">
    <citation type="submission" date="2016-10" db="EMBL/GenBank/DDBJ databases">
        <authorList>
            <person name="de Groot N.N."/>
        </authorList>
    </citation>
    <scope>NUCLEOTIDE SEQUENCE [LARGE SCALE GENOMIC DNA]</scope>
    <source>
        <strain evidence="2 3">ATCC 35958</strain>
    </source>
</reference>
<organism evidence="2 3">
    <name type="scientific">Giesbergeria anulus</name>
    <dbReference type="NCBI Taxonomy" id="180197"/>
    <lineage>
        <taxon>Bacteria</taxon>
        <taxon>Pseudomonadati</taxon>
        <taxon>Pseudomonadota</taxon>
        <taxon>Betaproteobacteria</taxon>
        <taxon>Burkholderiales</taxon>
        <taxon>Comamonadaceae</taxon>
        <taxon>Giesbergeria</taxon>
    </lineage>
</organism>
<dbReference type="STRING" id="180197.SAMN02982919_02269"/>
<feature type="coiled-coil region" evidence="1">
    <location>
        <begin position="183"/>
        <end position="319"/>
    </location>
</feature>
<evidence type="ECO:0000313" key="3">
    <source>
        <dbReference type="Proteomes" id="UP000199766"/>
    </source>
</evidence>
<keyword evidence="3" id="KW-1185">Reference proteome</keyword>
<dbReference type="AlphaFoldDB" id="A0A1H9NN36"/>
<name>A0A1H9NN36_9BURK</name>
<proteinExistence type="predicted"/>
<evidence type="ECO:0000256" key="1">
    <source>
        <dbReference type="SAM" id="Coils"/>
    </source>
</evidence>
<dbReference type="OrthoDB" id="9851079at2"/>